<dbReference type="AlphaFoldDB" id="A0A9D2JFE8"/>
<organism evidence="1 2">
    <name type="scientific">Candidatus Olsenella pullistercoris</name>
    <dbReference type="NCBI Taxonomy" id="2838712"/>
    <lineage>
        <taxon>Bacteria</taxon>
        <taxon>Bacillati</taxon>
        <taxon>Actinomycetota</taxon>
        <taxon>Coriobacteriia</taxon>
        <taxon>Coriobacteriales</taxon>
        <taxon>Atopobiaceae</taxon>
        <taxon>Olsenella</taxon>
    </lineage>
</organism>
<evidence type="ECO:0008006" key="3">
    <source>
        <dbReference type="Google" id="ProtNLM"/>
    </source>
</evidence>
<sequence length="369" mass="41204">MDVVLSHETALEAMRLPGAWRWIESVTRPSAAVPASLPRVKLLRELMGRDPVLQRLSTPLDLLVGGGRARTRNSLAHAHLESGELPQGSLIRITSDVLCVSPEHLAVQMASQLTHLELVCLLSELMGTYAINPSAEDGMTQRDRPLMTPESLRSHLSCLGSRRGTGAVARALADACVESGSPRETKLSMRLALKPALGGNNLYVLSMNEPFEVRRIHDSMRACVRKPDILVGLRPGARDGESRRFVAVEYHGRRHDSPERLAEDAVRTNELKAIGIGEYVIRREQYREPGYVDGIADAIRRELGQPVRRLTSAESARRRERSSQLYEELECIDGIHWNGRERERARLARGRESSDGWYEEVPLEAYGLE</sequence>
<evidence type="ECO:0000313" key="1">
    <source>
        <dbReference type="EMBL" id="HIZ46689.1"/>
    </source>
</evidence>
<comment type="caution">
    <text evidence="1">The sequence shown here is derived from an EMBL/GenBank/DDBJ whole genome shotgun (WGS) entry which is preliminary data.</text>
</comment>
<reference evidence="1" key="2">
    <citation type="submission" date="2021-04" db="EMBL/GenBank/DDBJ databases">
        <authorList>
            <person name="Gilroy R."/>
        </authorList>
    </citation>
    <scope>NUCLEOTIDE SEQUENCE</scope>
    <source>
        <strain evidence="1">ChiHjej12B11-14209</strain>
    </source>
</reference>
<gene>
    <name evidence="1" type="ORF">IAA19_06690</name>
</gene>
<accession>A0A9D2JFE8</accession>
<protein>
    <recommendedName>
        <fullName evidence="3">DUF559 domain-containing protein</fullName>
    </recommendedName>
</protein>
<proteinExistence type="predicted"/>
<dbReference type="EMBL" id="DXBM01000054">
    <property type="protein sequence ID" value="HIZ46689.1"/>
    <property type="molecule type" value="Genomic_DNA"/>
</dbReference>
<reference evidence="1" key="1">
    <citation type="journal article" date="2021" name="PeerJ">
        <title>Extensive microbial diversity within the chicken gut microbiome revealed by metagenomics and culture.</title>
        <authorList>
            <person name="Gilroy R."/>
            <person name="Ravi A."/>
            <person name="Getino M."/>
            <person name="Pursley I."/>
            <person name="Horton D.L."/>
            <person name="Alikhan N.F."/>
            <person name="Baker D."/>
            <person name="Gharbi K."/>
            <person name="Hall N."/>
            <person name="Watson M."/>
            <person name="Adriaenssens E.M."/>
            <person name="Foster-Nyarko E."/>
            <person name="Jarju S."/>
            <person name="Secka A."/>
            <person name="Antonio M."/>
            <person name="Oren A."/>
            <person name="Chaudhuri R.R."/>
            <person name="La Ragione R."/>
            <person name="Hildebrand F."/>
            <person name="Pallen M.J."/>
        </authorList>
    </citation>
    <scope>NUCLEOTIDE SEQUENCE</scope>
    <source>
        <strain evidence="1">ChiHjej12B11-14209</strain>
    </source>
</reference>
<dbReference type="Proteomes" id="UP000824062">
    <property type="component" value="Unassembled WGS sequence"/>
</dbReference>
<name>A0A9D2JFE8_9ACTN</name>
<evidence type="ECO:0000313" key="2">
    <source>
        <dbReference type="Proteomes" id="UP000824062"/>
    </source>
</evidence>